<sequence length="170" mass="19889">MKIIFVDGYNVINSWPNLKVQKDYSFDGARKSLIDSLHNYSVYEGCKIIVVFDAHKVKRSIEKKENINKNISIVFTKDGETADSYIEREVHILGRRFEVNVVTSDWLEQQTIFQRGAIRISALEFYNEVIETENRIKNKAIKNMYSSKNHLGDNVDEDILKKLEEIRRSK</sequence>
<evidence type="ECO:0000313" key="1">
    <source>
        <dbReference type="EMBL" id="MPM70682.1"/>
    </source>
</evidence>
<gene>
    <name evidence="1" type="primary">yacP_2</name>
    <name evidence="1" type="ORF">SDC9_117638</name>
</gene>
<organism evidence="1">
    <name type="scientific">bioreactor metagenome</name>
    <dbReference type="NCBI Taxonomy" id="1076179"/>
    <lineage>
        <taxon>unclassified sequences</taxon>
        <taxon>metagenomes</taxon>
        <taxon>ecological metagenomes</taxon>
    </lineage>
</organism>
<dbReference type="InterPro" id="IPR010298">
    <property type="entry name" value="YacP-like"/>
</dbReference>
<comment type="caution">
    <text evidence="1">The sequence shown here is derived from an EMBL/GenBank/DDBJ whole genome shotgun (WGS) entry which is preliminary data.</text>
</comment>
<dbReference type="PANTHER" id="PTHR34547">
    <property type="entry name" value="YACP-LIKE NYN DOMAIN PROTEIN"/>
    <property type="match status" value="1"/>
</dbReference>
<reference evidence="1" key="1">
    <citation type="submission" date="2019-08" db="EMBL/GenBank/DDBJ databases">
        <authorList>
            <person name="Kucharzyk K."/>
            <person name="Murdoch R.W."/>
            <person name="Higgins S."/>
            <person name="Loffler F."/>
        </authorList>
    </citation>
    <scope>NUCLEOTIDE SEQUENCE</scope>
</reference>
<dbReference type="EMBL" id="VSSQ01023619">
    <property type="protein sequence ID" value="MPM70682.1"/>
    <property type="molecule type" value="Genomic_DNA"/>
</dbReference>
<dbReference type="AlphaFoldDB" id="A0A645BZC2"/>
<dbReference type="PANTHER" id="PTHR34547:SF1">
    <property type="entry name" value="YACP-LIKE NYN DOMAIN PROTEIN"/>
    <property type="match status" value="1"/>
</dbReference>
<name>A0A645BZC2_9ZZZZ</name>
<dbReference type="Pfam" id="PF05991">
    <property type="entry name" value="NYN_YacP"/>
    <property type="match status" value="1"/>
</dbReference>
<proteinExistence type="predicted"/>
<protein>
    <submittedName>
        <fullName evidence="1">Uncharacterized protein</fullName>
    </submittedName>
</protein>
<dbReference type="CDD" id="cd10912">
    <property type="entry name" value="PIN_YacP-like"/>
    <property type="match status" value="1"/>
</dbReference>
<accession>A0A645BZC2</accession>